<dbReference type="InterPro" id="IPR008979">
    <property type="entry name" value="Galactose-bd-like_sf"/>
</dbReference>
<accession>A0A9D2FNF5</accession>
<name>A0A9D2FNF5_9FIRM</name>
<comment type="caution">
    <text evidence="2">The sequence shown here is derived from an EMBL/GenBank/DDBJ whole genome shotgun (WGS) entry which is preliminary data.</text>
</comment>
<reference evidence="2" key="1">
    <citation type="journal article" date="2021" name="PeerJ">
        <title>Extensive microbial diversity within the chicken gut microbiome revealed by metagenomics and culture.</title>
        <authorList>
            <person name="Gilroy R."/>
            <person name="Ravi A."/>
            <person name="Getino M."/>
            <person name="Pursley I."/>
            <person name="Horton D.L."/>
            <person name="Alikhan N.F."/>
            <person name="Baker D."/>
            <person name="Gharbi K."/>
            <person name="Hall N."/>
            <person name="Watson M."/>
            <person name="Adriaenssens E.M."/>
            <person name="Foster-Nyarko E."/>
            <person name="Jarju S."/>
            <person name="Secka A."/>
            <person name="Antonio M."/>
            <person name="Oren A."/>
            <person name="Chaudhuri R.R."/>
            <person name="La Ragione R."/>
            <person name="Hildebrand F."/>
            <person name="Pallen M.J."/>
        </authorList>
    </citation>
    <scope>NUCLEOTIDE SEQUENCE</scope>
    <source>
        <strain evidence="2">1068</strain>
    </source>
</reference>
<dbReference type="EMBL" id="DXBG01000020">
    <property type="protein sequence ID" value="HIZ64444.1"/>
    <property type="molecule type" value="Genomic_DNA"/>
</dbReference>
<dbReference type="InterPro" id="IPR055826">
    <property type="entry name" value="DUF7402"/>
</dbReference>
<protein>
    <submittedName>
        <fullName evidence="2">Carbohydrate-binding protein</fullName>
    </submittedName>
</protein>
<evidence type="ECO:0000313" key="3">
    <source>
        <dbReference type="Proteomes" id="UP000824056"/>
    </source>
</evidence>
<dbReference type="SUPFAM" id="SSF49785">
    <property type="entry name" value="Galactose-binding domain-like"/>
    <property type="match status" value="1"/>
</dbReference>
<feature type="domain" description="DUF7402" evidence="1">
    <location>
        <begin position="125"/>
        <end position="236"/>
    </location>
</feature>
<evidence type="ECO:0000259" key="1">
    <source>
        <dbReference type="Pfam" id="PF24135"/>
    </source>
</evidence>
<dbReference type="Proteomes" id="UP000824056">
    <property type="component" value="Unassembled WGS sequence"/>
</dbReference>
<evidence type="ECO:0000313" key="2">
    <source>
        <dbReference type="EMBL" id="HIZ64444.1"/>
    </source>
</evidence>
<proteinExistence type="predicted"/>
<gene>
    <name evidence="2" type="ORF">H9809_00830</name>
</gene>
<sequence>MICLKVIDKNGKTAGLSRGEKEANLPLTREYQEGDQIFLEASPSPCYVWLQVDEALGFSMIYLTGDVHYRIPFGEKRINLPPKAFSGEKHLIRARMAKEFEIKAYRNLAVNVNDQHENNTSFPHATANVETRGESVFAASNAIDGVTANSCHGEWPYESWGINRNPEARLKLDFGRQVEVDCLAFYLRADFPHDNWWEKITVTFSDGEQMEFSMKKTGEAQEFSFEKKKIRWLELSNLIPSQEPSPFPALSQIEVYGRDL</sequence>
<dbReference type="Gene3D" id="2.60.120.260">
    <property type="entry name" value="Galactose-binding domain-like"/>
    <property type="match status" value="1"/>
</dbReference>
<dbReference type="Pfam" id="PF24135">
    <property type="entry name" value="DUF7402"/>
    <property type="match status" value="1"/>
</dbReference>
<reference evidence="2" key="2">
    <citation type="submission" date="2021-04" db="EMBL/GenBank/DDBJ databases">
        <authorList>
            <person name="Gilroy R."/>
        </authorList>
    </citation>
    <scope>NUCLEOTIDE SEQUENCE</scope>
    <source>
        <strain evidence="2">1068</strain>
    </source>
</reference>
<organism evidence="2 3">
    <name type="scientific">Candidatus Blautia pullicola</name>
    <dbReference type="NCBI Taxonomy" id="2838498"/>
    <lineage>
        <taxon>Bacteria</taxon>
        <taxon>Bacillati</taxon>
        <taxon>Bacillota</taxon>
        <taxon>Clostridia</taxon>
        <taxon>Lachnospirales</taxon>
        <taxon>Lachnospiraceae</taxon>
        <taxon>Blautia</taxon>
    </lineage>
</organism>
<dbReference type="AlphaFoldDB" id="A0A9D2FNF5"/>